<evidence type="ECO:0000256" key="4">
    <source>
        <dbReference type="ARBA" id="ARBA00022553"/>
    </source>
</evidence>
<dbReference type="PANTHER" id="PTHR42878:SF15">
    <property type="entry name" value="BACTERIOPHYTOCHROME"/>
    <property type="match status" value="1"/>
</dbReference>
<dbReference type="InterPro" id="IPR036890">
    <property type="entry name" value="HATPase_C_sf"/>
</dbReference>
<dbReference type="GO" id="GO:0007234">
    <property type="term" value="P:osmosensory signaling via phosphorelay pathway"/>
    <property type="evidence" value="ECO:0007669"/>
    <property type="project" value="TreeGrafter"/>
</dbReference>
<dbReference type="SMART" id="SM00062">
    <property type="entry name" value="PBPb"/>
    <property type="match status" value="1"/>
</dbReference>
<dbReference type="EC" id="2.7.13.3" evidence="3"/>
<dbReference type="InterPro" id="IPR013656">
    <property type="entry name" value="PAS_4"/>
</dbReference>
<proteinExistence type="predicted"/>
<dbReference type="InterPro" id="IPR036097">
    <property type="entry name" value="HisK_dim/P_sf"/>
</dbReference>
<dbReference type="GO" id="GO:0000155">
    <property type="term" value="F:phosphorelay sensor kinase activity"/>
    <property type="evidence" value="ECO:0007669"/>
    <property type="project" value="InterPro"/>
</dbReference>
<protein>
    <recommendedName>
        <fullName evidence="3">histidine kinase</fullName>
        <ecNumber evidence="3">2.7.13.3</ecNumber>
    </recommendedName>
</protein>
<dbReference type="SMART" id="SM00387">
    <property type="entry name" value="HATPase_c"/>
    <property type="match status" value="1"/>
</dbReference>
<dbReference type="Gene3D" id="3.30.565.10">
    <property type="entry name" value="Histidine kinase-like ATPase, C-terminal domain"/>
    <property type="match status" value="1"/>
</dbReference>
<feature type="domain" description="Histidine kinase" evidence="8">
    <location>
        <begin position="473"/>
        <end position="687"/>
    </location>
</feature>
<dbReference type="Pfam" id="PF02518">
    <property type="entry name" value="HATPase_c"/>
    <property type="match status" value="1"/>
</dbReference>
<comment type="catalytic activity">
    <reaction evidence="1">
        <text>ATP + protein L-histidine = ADP + protein N-phospho-L-histidine.</text>
        <dbReference type="EC" id="2.7.13.3"/>
    </reaction>
</comment>
<dbReference type="InterPro" id="IPR005467">
    <property type="entry name" value="His_kinase_dom"/>
</dbReference>
<comment type="caution">
    <text evidence="9">The sequence shown here is derived from an EMBL/GenBank/DDBJ whole genome shotgun (WGS) entry which is preliminary data.</text>
</comment>
<evidence type="ECO:0000259" key="8">
    <source>
        <dbReference type="PROSITE" id="PS50109"/>
    </source>
</evidence>
<dbReference type="Gene3D" id="3.30.450.20">
    <property type="entry name" value="PAS domain"/>
    <property type="match status" value="1"/>
</dbReference>
<evidence type="ECO:0000256" key="6">
    <source>
        <dbReference type="ARBA" id="ARBA00022777"/>
    </source>
</evidence>
<keyword evidence="6" id="KW-0418">Kinase</keyword>
<evidence type="ECO:0000313" key="9">
    <source>
        <dbReference type="EMBL" id="GCL61086.1"/>
    </source>
</evidence>
<evidence type="ECO:0000256" key="5">
    <source>
        <dbReference type="ARBA" id="ARBA00022679"/>
    </source>
</evidence>
<dbReference type="InterPro" id="IPR035965">
    <property type="entry name" value="PAS-like_dom_sf"/>
</dbReference>
<keyword evidence="4" id="KW-0597">Phosphoprotein</keyword>
<dbReference type="EMBL" id="BJCL01000001">
    <property type="protein sequence ID" value="GCL61086.1"/>
    <property type="molecule type" value="Genomic_DNA"/>
</dbReference>
<gene>
    <name evidence="9" type="ORF">AQPW35_01670</name>
</gene>
<dbReference type="SMART" id="SM00388">
    <property type="entry name" value="HisKA"/>
    <property type="match status" value="1"/>
</dbReference>
<dbReference type="PANTHER" id="PTHR42878">
    <property type="entry name" value="TWO-COMPONENT HISTIDINE KINASE"/>
    <property type="match status" value="1"/>
</dbReference>
<evidence type="ECO:0000256" key="3">
    <source>
        <dbReference type="ARBA" id="ARBA00012438"/>
    </source>
</evidence>
<dbReference type="NCBIfam" id="TIGR00229">
    <property type="entry name" value="sensory_box"/>
    <property type="match status" value="1"/>
</dbReference>
<dbReference type="SUPFAM" id="SSF55785">
    <property type="entry name" value="PYP-like sensor domain (PAS domain)"/>
    <property type="match status" value="1"/>
</dbReference>
<evidence type="ECO:0000256" key="1">
    <source>
        <dbReference type="ARBA" id="ARBA00000085"/>
    </source>
</evidence>
<dbReference type="InterPro" id="IPR050351">
    <property type="entry name" value="BphY/WalK/GraS-like"/>
</dbReference>
<keyword evidence="10" id="KW-1185">Reference proteome</keyword>
<evidence type="ECO:0000256" key="2">
    <source>
        <dbReference type="ARBA" id="ARBA00004429"/>
    </source>
</evidence>
<dbReference type="SUPFAM" id="SSF55874">
    <property type="entry name" value="ATPase domain of HSP90 chaperone/DNA topoisomerase II/histidine kinase"/>
    <property type="match status" value="1"/>
</dbReference>
<dbReference type="Pfam" id="PF00497">
    <property type="entry name" value="SBP_bac_3"/>
    <property type="match status" value="1"/>
</dbReference>
<dbReference type="GO" id="GO:0030295">
    <property type="term" value="F:protein kinase activator activity"/>
    <property type="evidence" value="ECO:0007669"/>
    <property type="project" value="TreeGrafter"/>
</dbReference>
<dbReference type="InterPro" id="IPR003661">
    <property type="entry name" value="HisK_dim/P_dom"/>
</dbReference>
<dbReference type="InterPro" id="IPR000014">
    <property type="entry name" value="PAS"/>
</dbReference>
<dbReference type="FunFam" id="3.30.565.10:FF:000006">
    <property type="entry name" value="Sensor histidine kinase WalK"/>
    <property type="match status" value="1"/>
</dbReference>
<accession>A0A480AJ97</accession>
<name>A0A480AJ97_9BURK</name>
<dbReference type="PROSITE" id="PS50109">
    <property type="entry name" value="HIS_KIN"/>
    <property type="match status" value="1"/>
</dbReference>
<dbReference type="InterPro" id="IPR001638">
    <property type="entry name" value="Solute-binding_3/MltF_N"/>
</dbReference>
<reference evidence="10" key="1">
    <citation type="submission" date="2019-03" db="EMBL/GenBank/DDBJ databases">
        <title>Aquabacterium pictum sp.nov., the first bacteriochlorophyll a-containing freshwater bacterium in the genus Aquabacterium of the class Betaproteobacteria.</title>
        <authorList>
            <person name="Hirose S."/>
            <person name="Tank M."/>
            <person name="Hara E."/>
            <person name="Tamaki H."/>
            <person name="Takaichi S."/>
            <person name="Haruta S."/>
            <person name="Hanada S."/>
        </authorList>
    </citation>
    <scope>NUCLEOTIDE SEQUENCE [LARGE SCALE GENOMIC DNA]</scope>
    <source>
        <strain evidence="10">W35</strain>
    </source>
</reference>
<keyword evidence="7" id="KW-0472">Membrane</keyword>
<dbReference type="CDD" id="cd00082">
    <property type="entry name" value="HisKA"/>
    <property type="match status" value="1"/>
</dbReference>
<dbReference type="CDD" id="cd00130">
    <property type="entry name" value="PAS"/>
    <property type="match status" value="1"/>
</dbReference>
<evidence type="ECO:0000256" key="7">
    <source>
        <dbReference type="ARBA" id="ARBA00023136"/>
    </source>
</evidence>
<dbReference type="Gene3D" id="3.40.190.10">
    <property type="entry name" value="Periplasmic binding protein-like II"/>
    <property type="match status" value="2"/>
</dbReference>
<dbReference type="InterPro" id="IPR003594">
    <property type="entry name" value="HATPase_dom"/>
</dbReference>
<keyword evidence="5" id="KW-0808">Transferase</keyword>
<sequence>MNKRSLLVGAALAGAGWCLGAGGVAAQPLRLRYGGDAAFAPFESLDADGQPQGFQTALLAALGPLAGVEFDIRLAPWAQTERAFRTGQVDVVGMVDTSERRAWALFTRGHATPALAVYRRSGQPDPQGLTGLANLRVAVPDSEPMRHTLRTWLAGLPGPFLLQADAAAALAALQQGMADVALLPRAYADPLLAAGAAPDVVASALNLPLQTYALAVAPGRADLQARLQQGLDALEADGRLEALRTRWLSSHQALAERQLLSRGLATQRSRTWQVAAAGAGAALVLGAGLWWRGRRVATERQGRQAAEAALQQAERLLLHSFAQHPDAMLLVERDSGVVRDANAALLDLLGLPADTLIGRPLDALDGVVDAAALRQLVQRLTDDGRLDAAPLRLRRADGSPRDALVSADVLPVGDRPHVFCLLRDITEQLARDALLRQGYDSLAGQLNLARHELQAAQVRQTEAEDRLQTFTRAVSHDLKTPLNAVQGYLGLLQQRLRAGHVQEAMVHAQRMAAAARRMTAMIDALGRLARVDQQPLQRQPLDMVRLAEDTWALLQPQLADRRMEFRVDVLPPAQGDPDLVAQVWQNLLGNAAKYSDGRDPAKVAVSSHQDDRGTWYRVADNGVGFDMAAAGRLFTPFQRLHEGSRFEGSGVGLSLVRRIVEHHGGAVRLRSAPGVGTVAEFTLDPAPA</sequence>
<comment type="subcellular location">
    <subcellularLocation>
        <location evidence="2">Cell inner membrane</location>
        <topology evidence="2">Multi-pass membrane protein</topology>
    </subcellularLocation>
</comment>
<dbReference type="AlphaFoldDB" id="A0A480AJ97"/>
<dbReference type="GO" id="GO:0005886">
    <property type="term" value="C:plasma membrane"/>
    <property type="evidence" value="ECO:0007669"/>
    <property type="project" value="UniProtKB-SubCell"/>
</dbReference>
<dbReference type="InterPro" id="IPR004358">
    <property type="entry name" value="Sig_transdc_His_kin-like_C"/>
</dbReference>
<evidence type="ECO:0000313" key="10">
    <source>
        <dbReference type="Proteomes" id="UP000301751"/>
    </source>
</evidence>
<dbReference type="GO" id="GO:0000156">
    <property type="term" value="F:phosphorelay response regulator activity"/>
    <property type="evidence" value="ECO:0007669"/>
    <property type="project" value="TreeGrafter"/>
</dbReference>
<dbReference type="RefSeq" id="WP_162520664.1">
    <property type="nucleotide sequence ID" value="NZ_BJCL01000001.1"/>
</dbReference>
<dbReference type="PRINTS" id="PR00344">
    <property type="entry name" value="BCTRLSENSOR"/>
</dbReference>
<dbReference type="Pfam" id="PF00512">
    <property type="entry name" value="HisKA"/>
    <property type="match status" value="1"/>
</dbReference>
<organism evidence="9 10">
    <name type="scientific">Pseudaquabacterium pictum</name>
    <dbReference type="NCBI Taxonomy" id="2315236"/>
    <lineage>
        <taxon>Bacteria</taxon>
        <taxon>Pseudomonadati</taxon>
        <taxon>Pseudomonadota</taxon>
        <taxon>Betaproteobacteria</taxon>
        <taxon>Burkholderiales</taxon>
        <taxon>Sphaerotilaceae</taxon>
        <taxon>Pseudaquabacterium</taxon>
    </lineage>
</organism>
<dbReference type="Pfam" id="PF08448">
    <property type="entry name" value="PAS_4"/>
    <property type="match status" value="1"/>
</dbReference>
<dbReference type="Proteomes" id="UP000301751">
    <property type="component" value="Unassembled WGS sequence"/>
</dbReference>
<dbReference type="SUPFAM" id="SSF53850">
    <property type="entry name" value="Periplasmic binding protein-like II"/>
    <property type="match status" value="1"/>
</dbReference>
<dbReference type="SUPFAM" id="SSF47384">
    <property type="entry name" value="Homodimeric domain of signal transducing histidine kinase"/>
    <property type="match status" value="1"/>
</dbReference>
<dbReference type="Gene3D" id="1.10.287.130">
    <property type="match status" value="1"/>
</dbReference>